<evidence type="ECO:0008006" key="6">
    <source>
        <dbReference type="Google" id="ProtNLM"/>
    </source>
</evidence>
<proteinExistence type="predicted"/>
<sequence>MRTQSKRANVFALLALVLSGCVIATDYGGGDRMKQSEPGKKTHCLGRYLIDLPADASLRSRYKFADGTIASFPGVTQQEFDRRMAAREAELEGSRHGHGGGMLVDRVEFAPGRRMYVSWASPNSRGLYRYQDVAYFRGEQVLYVFEGDGDATPQARADAQAFGQELLTRTLRYRANEEIPDEAGFCFDRGFIADRELNQEEFTAGIGLKRYPGVSIKLMSYVTGKPDMDLLKRASNVPPGFEGAVARMKTLRRGERNIGPLKGQELLVRGDDGGRRSYHFLWETQGRANSLAFPFMSLELSTSGETAASPASDEEMLEIWDSILATLRPRPGAT</sequence>
<dbReference type="PROSITE" id="PS51257">
    <property type="entry name" value="PROKAR_LIPOPROTEIN"/>
    <property type="match status" value="1"/>
</dbReference>
<keyword evidence="1" id="KW-0732">Signal</keyword>
<evidence type="ECO:0000313" key="4">
    <source>
        <dbReference type="EMBL" id="GHH53972.1"/>
    </source>
</evidence>
<evidence type="ECO:0000259" key="2">
    <source>
        <dbReference type="Pfam" id="PF18426"/>
    </source>
</evidence>
<dbReference type="RefSeq" id="WP_434026935.1">
    <property type="nucleotide sequence ID" value="NZ_BNBA01000014.1"/>
</dbReference>
<evidence type="ECO:0000313" key="5">
    <source>
        <dbReference type="Proteomes" id="UP000623958"/>
    </source>
</evidence>
<dbReference type="InterPro" id="IPR040761">
    <property type="entry name" value="Tli4_N"/>
</dbReference>
<feature type="chain" id="PRO_5037042225" description="Tle cognate immunity protein 4 C-terminal domain-containing protein" evidence="1">
    <location>
        <begin position="25"/>
        <end position="334"/>
    </location>
</feature>
<reference evidence="4" key="1">
    <citation type="journal article" date="2014" name="Int. J. Syst. Evol. Microbiol.">
        <title>Complete genome sequence of Corynebacterium casei LMG S-19264T (=DSM 44701T), isolated from a smear-ripened cheese.</title>
        <authorList>
            <consortium name="US DOE Joint Genome Institute (JGI-PGF)"/>
            <person name="Walter F."/>
            <person name="Albersmeier A."/>
            <person name="Kalinowski J."/>
            <person name="Ruckert C."/>
        </authorList>
    </citation>
    <scope>NUCLEOTIDE SEQUENCE</scope>
    <source>
        <strain evidence="4">JCM 13306</strain>
    </source>
</reference>
<dbReference type="AlphaFoldDB" id="A0A919F884"/>
<feature type="domain" description="Tle cognate immunity protein 4 C-terminal" evidence="2">
    <location>
        <begin position="178"/>
        <end position="332"/>
    </location>
</feature>
<reference evidence="4" key="2">
    <citation type="submission" date="2020-09" db="EMBL/GenBank/DDBJ databases">
        <authorList>
            <person name="Sun Q."/>
            <person name="Ohkuma M."/>
        </authorList>
    </citation>
    <scope>NUCLEOTIDE SEQUENCE</scope>
    <source>
        <strain evidence="4">JCM 13306</strain>
    </source>
</reference>
<gene>
    <name evidence="4" type="ORF">GCM10009090_20040</name>
</gene>
<keyword evidence="5" id="KW-1185">Reference proteome</keyword>
<feature type="domain" description="Tle cognate immunity protein 4 N-terminal" evidence="3">
    <location>
        <begin position="41"/>
        <end position="95"/>
    </location>
</feature>
<name>A0A919F884_9XANT</name>
<feature type="signal peptide" evidence="1">
    <location>
        <begin position="1"/>
        <end position="24"/>
    </location>
</feature>
<dbReference type="Proteomes" id="UP000623958">
    <property type="component" value="Unassembled WGS sequence"/>
</dbReference>
<protein>
    <recommendedName>
        <fullName evidence="6">Tle cognate immunity protein 4 C-terminal domain-containing protein</fullName>
    </recommendedName>
</protein>
<evidence type="ECO:0000259" key="3">
    <source>
        <dbReference type="Pfam" id="PF18443"/>
    </source>
</evidence>
<accession>A0A919F884</accession>
<dbReference type="Pfam" id="PF18426">
    <property type="entry name" value="Tli4_C"/>
    <property type="match status" value="1"/>
</dbReference>
<dbReference type="Pfam" id="PF18443">
    <property type="entry name" value="Tli4_N"/>
    <property type="match status" value="1"/>
</dbReference>
<evidence type="ECO:0000256" key="1">
    <source>
        <dbReference type="SAM" id="SignalP"/>
    </source>
</evidence>
<organism evidence="4 5">
    <name type="scientific">Xanthomonas boreopolis</name>
    <dbReference type="NCBI Taxonomy" id="86183"/>
    <lineage>
        <taxon>Bacteria</taxon>
        <taxon>Pseudomonadati</taxon>
        <taxon>Pseudomonadota</taxon>
        <taxon>Gammaproteobacteria</taxon>
        <taxon>Lysobacterales</taxon>
        <taxon>Lysobacteraceae</taxon>
        <taxon>Xanthomonas</taxon>
    </lineage>
</organism>
<dbReference type="EMBL" id="BNBA01000014">
    <property type="protein sequence ID" value="GHH53972.1"/>
    <property type="molecule type" value="Genomic_DNA"/>
</dbReference>
<dbReference type="InterPro" id="IPR041290">
    <property type="entry name" value="Tli4_C"/>
</dbReference>
<comment type="caution">
    <text evidence="4">The sequence shown here is derived from an EMBL/GenBank/DDBJ whole genome shotgun (WGS) entry which is preliminary data.</text>
</comment>